<dbReference type="AlphaFoldDB" id="A0AAU7XCL4"/>
<dbReference type="InterPro" id="IPR007497">
    <property type="entry name" value="SIMPL/DUF541"/>
</dbReference>
<dbReference type="Pfam" id="PF04402">
    <property type="entry name" value="SIMPL"/>
    <property type="match status" value="1"/>
</dbReference>
<organism evidence="1">
    <name type="scientific">Methyloraptor flagellatus</name>
    <dbReference type="NCBI Taxonomy" id="3162530"/>
    <lineage>
        <taxon>Bacteria</taxon>
        <taxon>Pseudomonadati</taxon>
        <taxon>Pseudomonadota</taxon>
        <taxon>Alphaproteobacteria</taxon>
        <taxon>Hyphomicrobiales</taxon>
        <taxon>Ancalomicrobiaceae</taxon>
        <taxon>Methyloraptor</taxon>
    </lineage>
</organism>
<reference evidence="1" key="1">
    <citation type="submission" date="2024-06" db="EMBL/GenBank/DDBJ databases">
        <title>Methylostella associata gen. nov., sp. nov., a novel Ancalomicrobiaceae-affiliated facultatively methylotrophic bacteria that feed on methanotrophs of the genus Methylococcus.</title>
        <authorList>
            <person name="Saltykova V."/>
            <person name="Danilova O.V."/>
            <person name="Oshkin I.Y."/>
            <person name="Belova S.E."/>
            <person name="Pimenov N.V."/>
            <person name="Dedysh S.N."/>
        </authorList>
    </citation>
    <scope>NUCLEOTIDE SEQUENCE</scope>
    <source>
        <strain evidence="1">S20</strain>
    </source>
</reference>
<proteinExistence type="predicted"/>
<accession>A0AAU7XCL4</accession>
<dbReference type="InterPro" id="IPR052022">
    <property type="entry name" value="26kDa_periplasmic_antigen"/>
</dbReference>
<dbReference type="Gene3D" id="3.30.110.170">
    <property type="entry name" value="Protein of unknown function (DUF541), domain 1"/>
    <property type="match status" value="1"/>
</dbReference>
<sequence>MQAPIRMANDREAVAMNRKTSARNASQVVDKSSGGVFTGFGYALIFMIVGFGLGSTAAAAEAPTAEPVLTVSATGEVEVVPDRLIVSLGVQTDAASAAEAMGGNARQTAALIETLRAAGIERKDIATSRLSLYPISNTRKANEPPAIVGYSATNALTVRLASVDMAGPLLDKLVQKGANTIQNITFDISDRDRRLDEARKGAVEAAKRRAKVLADAAGVTLGPILSITEGSAPTFMPRPMLGVAKAMPAPVPIEAGAERITAEVTITWRIAAGATP</sequence>
<dbReference type="Gene3D" id="3.30.70.2970">
    <property type="entry name" value="Protein of unknown function (DUF541), domain 2"/>
    <property type="match status" value="1"/>
</dbReference>
<dbReference type="PANTHER" id="PTHR34387">
    <property type="entry name" value="SLR1258 PROTEIN"/>
    <property type="match status" value="1"/>
</dbReference>
<dbReference type="RefSeq" id="WP_407050265.1">
    <property type="nucleotide sequence ID" value="NZ_CP158568.1"/>
</dbReference>
<gene>
    <name evidence="1" type="ORF">ABS361_02450</name>
</gene>
<dbReference type="PANTHER" id="PTHR34387:SF1">
    <property type="entry name" value="PERIPLASMIC IMMUNOGENIC PROTEIN"/>
    <property type="match status" value="1"/>
</dbReference>
<evidence type="ECO:0000313" key="1">
    <source>
        <dbReference type="EMBL" id="XBY45174.1"/>
    </source>
</evidence>
<name>A0AAU7XCL4_9HYPH</name>
<dbReference type="GO" id="GO:0006974">
    <property type="term" value="P:DNA damage response"/>
    <property type="evidence" value="ECO:0007669"/>
    <property type="project" value="TreeGrafter"/>
</dbReference>
<dbReference type="KEGG" id="mflg:ABS361_02450"/>
<dbReference type="EMBL" id="CP158568">
    <property type="protein sequence ID" value="XBY45174.1"/>
    <property type="molecule type" value="Genomic_DNA"/>
</dbReference>
<protein>
    <submittedName>
        <fullName evidence="1">SIMPL domain-containing protein</fullName>
    </submittedName>
</protein>